<dbReference type="PANTHER" id="PTHR30093:SF47">
    <property type="entry name" value="TYPE IV PILUS NON-CORE MINOR PILIN PILE"/>
    <property type="match status" value="1"/>
</dbReference>
<proteinExistence type="predicted"/>
<comment type="caution">
    <text evidence="3">The sequence shown here is derived from an EMBL/GenBank/DDBJ whole genome shotgun (WGS) entry which is preliminary data.</text>
</comment>
<dbReference type="Proteomes" id="UP001195624">
    <property type="component" value="Unassembled WGS sequence"/>
</dbReference>
<dbReference type="NCBIfam" id="TIGR02532">
    <property type="entry name" value="IV_pilin_GFxxxE"/>
    <property type="match status" value="1"/>
</dbReference>
<feature type="coiled-coil region" evidence="2">
    <location>
        <begin position="34"/>
        <end position="64"/>
    </location>
</feature>
<dbReference type="PANTHER" id="PTHR30093">
    <property type="entry name" value="GENERAL SECRETION PATHWAY PROTEIN G"/>
    <property type="match status" value="1"/>
</dbReference>
<comment type="subcellular location">
    <subcellularLocation>
        <location evidence="1">Membrane</location>
        <topology evidence="1">Single-pass membrane protein</topology>
    </subcellularLocation>
</comment>
<organism evidence="3 4">
    <name type="scientific">Winslowiella toletana</name>
    <dbReference type="NCBI Taxonomy" id="92490"/>
    <lineage>
        <taxon>Bacteria</taxon>
        <taxon>Pseudomonadati</taxon>
        <taxon>Pseudomonadota</taxon>
        <taxon>Gammaproteobacteria</taxon>
        <taxon>Enterobacterales</taxon>
        <taxon>Erwiniaceae</taxon>
        <taxon>Winslowiella</taxon>
    </lineage>
</organism>
<dbReference type="RefSeq" id="WP_017800512.1">
    <property type="nucleotide sequence ID" value="NZ_JAGGMQ010000001.1"/>
</dbReference>
<sequence length="159" mass="18080">MSQRRQQGFTLVEMMVTLSLLASLAAASLPLIEKQAQRHKEEQLQQALRQIRQALDSYHRASQQGLIEKRSDESGYPPTLQALSEGVVDKTSPNQRKIYFLRRIPRDPMCDCAGKADHESWRLRSSNSEPGNFTRRGDIYDVASYSEARGLNGVPYAQW</sequence>
<protein>
    <submittedName>
        <fullName evidence="3">General secretion pathway protein G</fullName>
    </submittedName>
</protein>
<dbReference type="InterPro" id="IPR045584">
    <property type="entry name" value="Pilin-like"/>
</dbReference>
<dbReference type="InterPro" id="IPR012902">
    <property type="entry name" value="N_methyl_site"/>
</dbReference>
<keyword evidence="4" id="KW-1185">Reference proteome</keyword>
<reference evidence="4" key="2">
    <citation type="submission" date="2023-07" db="EMBL/GenBank/DDBJ databases">
        <title>Genome mining of underrepresented organisms for secondary metabolites.</title>
        <authorList>
            <person name="D'Agostino P.M."/>
        </authorList>
    </citation>
    <scope>NUCLEOTIDE SEQUENCE [LARGE SCALE GENOMIC DNA]</scope>
    <source>
        <strain evidence="4">WS4403</strain>
    </source>
</reference>
<evidence type="ECO:0000256" key="2">
    <source>
        <dbReference type="SAM" id="Coils"/>
    </source>
</evidence>
<gene>
    <name evidence="3" type="ORF">J2125_002920</name>
</gene>
<evidence type="ECO:0000313" key="4">
    <source>
        <dbReference type="Proteomes" id="UP001195624"/>
    </source>
</evidence>
<dbReference type="Pfam" id="PF07963">
    <property type="entry name" value="N_methyl"/>
    <property type="match status" value="1"/>
</dbReference>
<accession>A0ABS4PAR2</accession>
<dbReference type="SUPFAM" id="SSF54523">
    <property type="entry name" value="Pili subunits"/>
    <property type="match status" value="1"/>
</dbReference>
<dbReference type="Gene3D" id="3.30.700.10">
    <property type="entry name" value="Glycoprotein, Type 4 Pilin"/>
    <property type="match status" value="1"/>
</dbReference>
<evidence type="ECO:0000313" key="3">
    <source>
        <dbReference type="EMBL" id="MBP2169728.1"/>
    </source>
</evidence>
<name>A0ABS4PAR2_9GAMM</name>
<keyword evidence="2" id="KW-0175">Coiled coil</keyword>
<dbReference type="EMBL" id="JAGGMQ010000001">
    <property type="protein sequence ID" value="MBP2169728.1"/>
    <property type="molecule type" value="Genomic_DNA"/>
</dbReference>
<reference evidence="3 4" key="1">
    <citation type="submission" date="2021-03" db="EMBL/GenBank/DDBJ databases">
        <authorList>
            <person name="D'Agostino P."/>
            <person name="Huntemann M."/>
            <person name="Clum A."/>
            <person name="Spunde A."/>
            <person name="Palaniappan K."/>
            <person name="Ritter S."/>
            <person name="Mikhailova N."/>
            <person name="Chen I.-M."/>
            <person name="Stamatis D."/>
            <person name="Reddy T."/>
            <person name="O'Malley R."/>
            <person name="Daum C."/>
            <person name="Shapiro N."/>
            <person name="Ivanova N."/>
            <person name="Kyrpides N."/>
            <person name="Woyke T."/>
        </authorList>
    </citation>
    <scope>NUCLEOTIDE SEQUENCE [LARGE SCALE GENOMIC DNA]</scope>
    <source>
        <strain evidence="3 4">WS4403</strain>
    </source>
</reference>
<dbReference type="PROSITE" id="PS00409">
    <property type="entry name" value="PROKAR_NTER_METHYL"/>
    <property type="match status" value="1"/>
</dbReference>
<evidence type="ECO:0000256" key="1">
    <source>
        <dbReference type="ARBA" id="ARBA00004167"/>
    </source>
</evidence>